<dbReference type="Pfam" id="PF00425">
    <property type="entry name" value="Chorismate_bind"/>
    <property type="match status" value="1"/>
</dbReference>
<dbReference type="Gene3D" id="3.40.50.880">
    <property type="match status" value="1"/>
</dbReference>
<dbReference type="SUPFAM" id="SSF56322">
    <property type="entry name" value="ADC synthase"/>
    <property type="match status" value="1"/>
</dbReference>
<evidence type="ECO:0000256" key="3">
    <source>
        <dbReference type="ARBA" id="ARBA00005970"/>
    </source>
</evidence>
<dbReference type="PRINTS" id="PR00096">
    <property type="entry name" value="GATASE"/>
</dbReference>
<feature type="domain" description="Glutamine amidotransferase" evidence="11">
    <location>
        <begin position="9"/>
        <end position="204"/>
    </location>
</feature>
<dbReference type="CDD" id="cd01743">
    <property type="entry name" value="GATase1_Anthranilate_Synthase"/>
    <property type="match status" value="1"/>
</dbReference>
<dbReference type="GO" id="GO:0000162">
    <property type="term" value="P:L-tryptophan biosynthetic process"/>
    <property type="evidence" value="ECO:0007669"/>
    <property type="project" value="TreeGrafter"/>
</dbReference>
<dbReference type="Gene3D" id="3.60.120.10">
    <property type="entry name" value="Anthranilate synthase"/>
    <property type="match status" value="1"/>
</dbReference>
<dbReference type="PANTHER" id="PTHR11236">
    <property type="entry name" value="AMINOBENZOATE/ANTHRANILATE SYNTHASE"/>
    <property type="match status" value="1"/>
</dbReference>
<evidence type="ECO:0000256" key="1">
    <source>
        <dbReference type="ARBA" id="ARBA00001000"/>
    </source>
</evidence>
<dbReference type="InterPro" id="IPR006221">
    <property type="entry name" value="TrpG/PapA_dom"/>
</dbReference>
<evidence type="ECO:0000256" key="7">
    <source>
        <dbReference type="ARBA" id="ARBA00022962"/>
    </source>
</evidence>
<evidence type="ECO:0000313" key="13">
    <source>
        <dbReference type="EMBL" id="SBT70996.1"/>
    </source>
</evidence>
<evidence type="ECO:0000259" key="11">
    <source>
        <dbReference type="Pfam" id="PF00117"/>
    </source>
</evidence>
<dbReference type="GO" id="GO:0046656">
    <property type="term" value="P:folic acid biosynthetic process"/>
    <property type="evidence" value="ECO:0007669"/>
    <property type="project" value="UniProtKB-KW"/>
</dbReference>
<dbReference type="InterPro" id="IPR019999">
    <property type="entry name" value="Anth_synth_I-like"/>
</dbReference>
<evidence type="ECO:0000256" key="6">
    <source>
        <dbReference type="ARBA" id="ARBA00022909"/>
    </source>
</evidence>
<evidence type="ECO:0000259" key="12">
    <source>
        <dbReference type="Pfam" id="PF00425"/>
    </source>
</evidence>
<dbReference type="EMBL" id="LT594495">
    <property type="protein sequence ID" value="SBT70996.1"/>
    <property type="molecule type" value="Genomic_DNA"/>
</dbReference>
<protein>
    <recommendedName>
        <fullName evidence="4">aminodeoxychorismate synthase</fullName>
        <ecNumber evidence="4">2.6.1.85</ecNumber>
    </recommendedName>
    <alternativeName>
        <fullName evidence="8">Para-aminobenzoate synthase</fullName>
    </alternativeName>
    <alternativeName>
        <fullName evidence="9">p-aminobenzoic acid synthase</fullName>
    </alternativeName>
</protein>
<dbReference type="InterPro" id="IPR029062">
    <property type="entry name" value="Class_I_gatase-like"/>
</dbReference>
<comment type="pathway">
    <text evidence="2">Cofactor biosynthesis; tetrahydrofolate biosynthesis; 4-aminobenzoate from chorismate: step 1/2.</text>
</comment>
<organism evidence="13 14">
    <name type="scientific">Plasmodium malariae</name>
    <dbReference type="NCBI Taxonomy" id="5858"/>
    <lineage>
        <taxon>Eukaryota</taxon>
        <taxon>Sar</taxon>
        <taxon>Alveolata</taxon>
        <taxon>Apicomplexa</taxon>
        <taxon>Aconoidasida</taxon>
        <taxon>Haemosporida</taxon>
        <taxon>Plasmodiidae</taxon>
        <taxon>Plasmodium</taxon>
        <taxon>Plasmodium (Plasmodium)</taxon>
    </lineage>
</organism>
<feature type="region of interest" description="Disordered" evidence="10">
    <location>
        <begin position="430"/>
        <end position="451"/>
    </location>
</feature>
<name>A0A1C3KBP4_PLAMA</name>
<dbReference type="GO" id="GO:0008153">
    <property type="term" value="P:4-aminobenzoate biosynthetic process"/>
    <property type="evidence" value="ECO:0007669"/>
    <property type="project" value="TreeGrafter"/>
</dbReference>
<dbReference type="GO" id="GO:0046820">
    <property type="term" value="F:4-amino-4-deoxychorismate synthase activity"/>
    <property type="evidence" value="ECO:0007669"/>
    <property type="project" value="UniProtKB-EC"/>
</dbReference>
<dbReference type="PANTHER" id="PTHR11236:SF18">
    <property type="entry name" value="AMINODEOXYCHORISMATE SYNTHASE"/>
    <property type="match status" value="1"/>
</dbReference>
<evidence type="ECO:0000313" key="14">
    <source>
        <dbReference type="Proteomes" id="UP000219799"/>
    </source>
</evidence>
<comment type="catalytic activity">
    <reaction evidence="1">
        <text>chorismate + L-glutamine = 4-amino-4-deoxychorismate + L-glutamate</text>
        <dbReference type="Rhea" id="RHEA:11672"/>
        <dbReference type="ChEBI" id="CHEBI:29748"/>
        <dbReference type="ChEBI" id="CHEBI:29985"/>
        <dbReference type="ChEBI" id="CHEBI:58359"/>
        <dbReference type="ChEBI" id="CHEBI:58406"/>
        <dbReference type="EC" id="2.6.1.85"/>
    </reaction>
</comment>
<dbReference type="VEuPathDB" id="PlasmoDB:PmUG01_07033900"/>
<comment type="similarity">
    <text evidence="3">In the C-terminal section; belongs to the anthranilate synthase component I family.</text>
</comment>
<keyword evidence="7" id="KW-0315">Glutamine amidotransferase</keyword>
<feature type="domain" description="Chorismate-utilising enzyme C-terminal" evidence="12">
    <location>
        <begin position="697"/>
        <end position="982"/>
    </location>
</feature>
<evidence type="ECO:0000256" key="8">
    <source>
        <dbReference type="ARBA" id="ARBA00031329"/>
    </source>
</evidence>
<dbReference type="SUPFAM" id="SSF52317">
    <property type="entry name" value="Class I glutamine amidotransferase-like"/>
    <property type="match status" value="1"/>
</dbReference>
<dbReference type="Pfam" id="PF00117">
    <property type="entry name" value="GATase"/>
    <property type="match status" value="1"/>
</dbReference>
<keyword evidence="6" id="KW-0289">Folate biosynthesis</keyword>
<reference evidence="13 14" key="1">
    <citation type="submission" date="2016-06" db="EMBL/GenBank/DDBJ databases">
        <authorList>
            <consortium name="Pathogen Informatics"/>
        </authorList>
    </citation>
    <scope>NUCLEOTIDE SEQUENCE [LARGE SCALE GENOMIC DNA]</scope>
    <source>
        <strain evidence="13">PmlGA01</strain>
    </source>
</reference>
<dbReference type="GO" id="GO:0005737">
    <property type="term" value="C:cytoplasm"/>
    <property type="evidence" value="ECO:0007669"/>
    <property type="project" value="TreeGrafter"/>
</dbReference>
<dbReference type="EC" id="2.6.1.85" evidence="4"/>
<dbReference type="AlphaFoldDB" id="A0A1C3KBP4"/>
<feature type="compositionally biased region" description="Low complexity" evidence="10">
    <location>
        <begin position="440"/>
        <end position="451"/>
    </location>
</feature>
<dbReference type="InterPro" id="IPR005801">
    <property type="entry name" value="ADC_synthase"/>
</dbReference>
<dbReference type="InterPro" id="IPR015890">
    <property type="entry name" value="Chorismate_C"/>
</dbReference>
<gene>
    <name evidence="13" type="primary">PmlGA01_070024300</name>
    <name evidence="13" type="ORF">PMLGA01_070024300</name>
</gene>
<proteinExistence type="inferred from homology"/>
<sequence length="1006" mass="117207">MGKHIVSLFIDNYDSYSYNIVNYLHKVNHAEPIIVYPDKLNFNEFMRNYYDIIDNIVISPGYGNPETNTNNDLVIEILKNKINMPILGICYGHQLICYFYGCKIEKVKNMFHGNTNIINICNDERRGVCVLFNNIKDKFKAVCYNSLKVSEQHMSDKLYITCYSIYLNEYIVMGTQHKHLPYYTVQYHPESVGTDFNIVFFENFKNITLKYINTNKDIKVNILEYKLSTNFEKKKIKNVKKGVLQQCTWKLTILNIVGLKNICAIAYEIFKNIAYCEDDICFWLDSNHEILYKEKGRSSIEGGNTTSDKVSFDEMLNNSRFSYMGNTKGVLSEVIEYYYCYGTNNHERNNLEKGSCEERDCQKSNCEHFNSVVVNLTREKSGNKYRINYHTDKHDSCLVHHLNERIERFKDNFTIDYKRVHIHDLLESSEKESNNRTYGSNRTNISRSSNVSSNIGLGTATNTVNGQKKLLEYCVNGYNEYSSGENHGDEGKCSKNEVEEDEFINSKDSCLMGYFGFFNYEYKYETIKNIYGKKYEHVRSDSEEGSYPVSVFIFPQNFIALNVPKNSVYLISLLPEEQSFKSYLSSLPNDHIINEMEEKLTMTELQNGLSTSSKRCPSDYHSCFHQHYRYSYEDIKNYNDQWNYDASYKIRHIVKNLMDEKSGYKEWKGKENKDKDHNAIVKDVKLSKFTFTSSLSKEMYIENIKACKEYIEKGHSYELCLTTKFKGSFCTKSELTSLNLLDLYKYMRTVNKVSYSCYIHYDRTIVRNEERGMNDEPTKKIVDNKLKFTILCFSPEEFLRKNKDSIMFSKPIKGTIERGKTEEDDNILKDKLFNDKKERSENLMIVDLTTNDFNRICQRATVKVVKLFHIETYTFLHQMVSKITGKIKHDKTFADAIINIFPGGSMTGSPKFISMSILQNIENTPRGIYSGSIGFISIQGNFIFNIVIRTAIIKNDNISIGAGGAITIKSDEKEEYNEMLLKFMSIARPISYYLKERHSAEVEYRL</sequence>
<evidence type="ECO:0000256" key="10">
    <source>
        <dbReference type="SAM" id="MobiDB-lite"/>
    </source>
</evidence>
<keyword evidence="5" id="KW-0808">Transferase</keyword>
<dbReference type="PRINTS" id="PR00097">
    <property type="entry name" value="ANTSNTHASEII"/>
</dbReference>
<accession>A0A1C3KBP4</accession>
<dbReference type="GO" id="GO:0046654">
    <property type="term" value="P:tetrahydrofolate biosynthetic process"/>
    <property type="evidence" value="ECO:0007669"/>
    <property type="project" value="UniProtKB-UniPathway"/>
</dbReference>
<dbReference type="InterPro" id="IPR017926">
    <property type="entry name" value="GATASE"/>
</dbReference>
<evidence type="ECO:0000256" key="4">
    <source>
        <dbReference type="ARBA" id="ARBA00013139"/>
    </source>
</evidence>
<dbReference type="UniPathway" id="UPA00077">
    <property type="reaction ID" value="UER00149"/>
</dbReference>
<evidence type="ECO:0000256" key="9">
    <source>
        <dbReference type="ARBA" id="ARBA00031904"/>
    </source>
</evidence>
<evidence type="ECO:0000256" key="5">
    <source>
        <dbReference type="ARBA" id="ARBA00022679"/>
    </source>
</evidence>
<dbReference type="Proteomes" id="UP000219799">
    <property type="component" value="Chromosome 7"/>
</dbReference>
<dbReference type="PROSITE" id="PS51273">
    <property type="entry name" value="GATASE_TYPE_1"/>
    <property type="match status" value="1"/>
</dbReference>
<evidence type="ECO:0000256" key="2">
    <source>
        <dbReference type="ARBA" id="ARBA00005009"/>
    </source>
</evidence>